<protein>
    <submittedName>
        <fullName evidence="2">Uncharacterized protein</fullName>
    </submittedName>
</protein>
<feature type="region of interest" description="Disordered" evidence="1">
    <location>
        <begin position="1"/>
        <end position="26"/>
    </location>
</feature>
<keyword evidence="3" id="KW-1185">Reference proteome</keyword>
<dbReference type="Proteomes" id="UP000256424">
    <property type="component" value="Unassembled WGS sequence"/>
</dbReference>
<proteinExistence type="predicted"/>
<organism evidence="2 3">
    <name type="scientific">Helicobacter aurati</name>
    <dbReference type="NCBI Taxonomy" id="137778"/>
    <lineage>
        <taxon>Bacteria</taxon>
        <taxon>Pseudomonadati</taxon>
        <taxon>Campylobacterota</taxon>
        <taxon>Epsilonproteobacteria</taxon>
        <taxon>Campylobacterales</taxon>
        <taxon>Helicobacteraceae</taxon>
        <taxon>Helicobacter</taxon>
    </lineage>
</organism>
<evidence type="ECO:0000313" key="3">
    <source>
        <dbReference type="Proteomes" id="UP000256424"/>
    </source>
</evidence>
<dbReference type="RefSeq" id="WP_104762303.1">
    <property type="nucleotide sequence ID" value="NZ_FZPM01000003.1"/>
</dbReference>
<comment type="caution">
    <text evidence="2">The sequence shown here is derived from an EMBL/GenBank/DDBJ whole genome shotgun (WGS) entry which is preliminary data.</text>
</comment>
<dbReference type="EMBL" id="NXLW01000008">
    <property type="protein sequence ID" value="RDU72276.1"/>
    <property type="molecule type" value="Genomic_DNA"/>
</dbReference>
<gene>
    <name evidence="2" type="ORF">CQA66_05200</name>
</gene>
<reference evidence="2 3" key="1">
    <citation type="submission" date="2018-04" db="EMBL/GenBank/DDBJ databases">
        <title>Novel Campyloabacter and Helicobacter Species and Strains.</title>
        <authorList>
            <person name="Mannion A.J."/>
            <person name="Shen Z."/>
            <person name="Fox J.G."/>
        </authorList>
    </citation>
    <scope>NUCLEOTIDE SEQUENCE [LARGE SCALE GENOMIC DNA]</scope>
    <source>
        <strain evidence="2 3">MIT 97-5075</strain>
    </source>
</reference>
<accession>A0A3D8J504</accession>
<feature type="compositionally biased region" description="Low complexity" evidence="1">
    <location>
        <begin position="9"/>
        <end position="26"/>
    </location>
</feature>
<name>A0A3D8J504_9HELI</name>
<dbReference type="AlphaFoldDB" id="A0A3D8J504"/>
<evidence type="ECO:0000313" key="2">
    <source>
        <dbReference type="EMBL" id="RDU72276.1"/>
    </source>
</evidence>
<sequence length="226" mass="26004">MVLQNNTFTAKTSNENTKANTENTKTNAIFMQQSTPTIESQNNTLHTSESSNKQTSNATHKSIFLFQKTQKQLERIANLSIFDEQILEKGLRFDSLDTGDSPFFKVYLGSTLYLACAYNHIVDERTFTKIQAPALHFIKCQEIQTINTEYLKICTPKINAFDYRVRSHGVDTRLFYEHPLKICPFCILAFCKILSKKYKKEISHTSVKQEEILNAIFQNTLKDIVL</sequence>
<dbReference type="OrthoDB" id="5329749at2"/>
<evidence type="ECO:0000256" key="1">
    <source>
        <dbReference type="SAM" id="MobiDB-lite"/>
    </source>
</evidence>